<protein>
    <recommendedName>
        <fullName evidence="4">Secreted protein</fullName>
    </recommendedName>
</protein>
<evidence type="ECO:0000313" key="2">
    <source>
        <dbReference type="EMBL" id="GAA2689995.1"/>
    </source>
</evidence>
<organism evidence="2 3">
    <name type="scientific">Streptomyces violaceolatus</name>
    <dbReference type="NCBI Taxonomy" id="67378"/>
    <lineage>
        <taxon>Bacteria</taxon>
        <taxon>Bacillati</taxon>
        <taxon>Actinomycetota</taxon>
        <taxon>Actinomycetes</taxon>
        <taxon>Kitasatosporales</taxon>
        <taxon>Streptomycetaceae</taxon>
        <taxon>Streptomyces</taxon>
        <taxon>Streptomyces violaceoruber group</taxon>
    </lineage>
</organism>
<feature type="compositionally biased region" description="Basic residues" evidence="1">
    <location>
        <begin position="65"/>
        <end position="75"/>
    </location>
</feature>
<accession>A0ABN3T171</accession>
<proteinExistence type="predicted"/>
<dbReference type="EMBL" id="BAAASK010000014">
    <property type="protein sequence ID" value="GAA2689995.1"/>
    <property type="molecule type" value="Genomic_DNA"/>
</dbReference>
<evidence type="ECO:0000256" key="1">
    <source>
        <dbReference type="SAM" id="MobiDB-lite"/>
    </source>
</evidence>
<name>A0ABN3T171_9ACTN</name>
<reference evidence="2 3" key="1">
    <citation type="journal article" date="2019" name="Int. J. Syst. Evol. Microbiol.">
        <title>The Global Catalogue of Microorganisms (GCM) 10K type strain sequencing project: providing services to taxonomists for standard genome sequencing and annotation.</title>
        <authorList>
            <consortium name="The Broad Institute Genomics Platform"/>
            <consortium name="The Broad Institute Genome Sequencing Center for Infectious Disease"/>
            <person name="Wu L."/>
            <person name="Ma J."/>
        </authorList>
    </citation>
    <scope>NUCLEOTIDE SEQUENCE [LARGE SCALE GENOMIC DNA]</scope>
    <source>
        <strain evidence="2 3">JCM 4531</strain>
    </source>
</reference>
<sequence>MRAARTTIALSIPPSEVVRAAWAADAASTVASTAHGCRPAGRTNHPEMSLLPVRMHGTLGPAGPKSRHQHAHRPV</sequence>
<evidence type="ECO:0000313" key="3">
    <source>
        <dbReference type="Proteomes" id="UP001499989"/>
    </source>
</evidence>
<keyword evidence="3" id="KW-1185">Reference proteome</keyword>
<evidence type="ECO:0008006" key="4">
    <source>
        <dbReference type="Google" id="ProtNLM"/>
    </source>
</evidence>
<feature type="region of interest" description="Disordered" evidence="1">
    <location>
        <begin position="54"/>
        <end position="75"/>
    </location>
</feature>
<dbReference type="Proteomes" id="UP001499989">
    <property type="component" value="Unassembled WGS sequence"/>
</dbReference>
<gene>
    <name evidence="2" type="ORF">GCM10010310_46350</name>
</gene>
<comment type="caution">
    <text evidence="2">The sequence shown here is derived from an EMBL/GenBank/DDBJ whole genome shotgun (WGS) entry which is preliminary data.</text>
</comment>